<organism evidence="1">
    <name type="scientific">gut metagenome</name>
    <dbReference type="NCBI Taxonomy" id="749906"/>
    <lineage>
        <taxon>unclassified sequences</taxon>
        <taxon>metagenomes</taxon>
        <taxon>organismal metagenomes</taxon>
    </lineage>
</organism>
<name>J9GCL1_9ZZZZ</name>
<comment type="caution">
    <text evidence="1">The sequence shown here is derived from an EMBL/GenBank/DDBJ whole genome shotgun (WGS) entry which is preliminary data.</text>
</comment>
<accession>J9GCL1</accession>
<reference evidence="1" key="1">
    <citation type="journal article" date="2012" name="PLoS ONE">
        <title>Gene sets for utilization of primary and secondary nutrition supplies in the distal gut of endangered iberian lynx.</title>
        <authorList>
            <person name="Alcaide M."/>
            <person name="Messina E."/>
            <person name="Richter M."/>
            <person name="Bargiela R."/>
            <person name="Peplies J."/>
            <person name="Huws S.A."/>
            <person name="Newbold C.J."/>
            <person name="Golyshin P.N."/>
            <person name="Simon M.A."/>
            <person name="Lopez G."/>
            <person name="Yakimov M.M."/>
            <person name="Ferrer M."/>
        </authorList>
    </citation>
    <scope>NUCLEOTIDE SEQUENCE</scope>
</reference>
<protein>
    <submittedName>
        <fullName evidence="1">Uncharacterized protein</fullName>
    </submittedName>
</protein>
<dbReference type="EMBL" id="AMCI01001595">
    <property type="protein sequence ID" value="EJX05057.1"/>
    <property type="molecule type" value="Genomic_DNA"/>
</dbReference>
<sequence length="50" mass="5245">MVRLATIAANEEAIPPFRAAILPPPGTGSLPATLFKNSFTVNSANMVFSI</sequence>
<proteinExistence type="predicted"/>
<gene>
    <name evidence="1" type="ORF">EVA_06837</name>
</gene>
<evidence type="ECO:0000313" key="1">
    <source>
        <dbReference type="EMBL" id="EJX05057.1"/>
    </source>
</evidence>
<dbReference type="AlphaFoldDB" id="J9GCL1"/>